<name>A0A0F7JR60_9DEIO</name>
<dbReference type="EC" id="6.3.4.15" evidence="5"/>
<dbReference type="SUPFAM" id="SSF50037">
    <property type="entry name" value="C-terminal domain of transcriptional repressors"/>
    <property type="match status" value="1"/>
</dbReference>
<evidence type="ECO:0000256" key="4">
    <source>
        <dbReference type="ARBA" id="ARBA00023267"/>
    </source>
</evidence>
<reference evidence="7 8" key="1">
    <citation type="submission" date="2015-01" db="EMBL/GenBank/DDBJ databases">
        <title>Deinococcus soli/N5/whole genome sequencing.</title>
        <authorList>
            <person name="Kim M.K."/>
            <person name="Srinivasan S."/>
            <person name="Lee J.-J."/>
        </authorList>
    </citation>
    <scope>NUCLEOTIDE SEQUENCE [LARGE SCALE GENOMIC DNA]</scope>
    <source>
        <strain evidence="7 8">N5</strain>
    </source>
</reference>
<dbReference type="InterPro" id="IPR003142">
    <property type="entry name" value="BPL_C"/>
</dbReference>
<sequence length="306" mass="31915">MPERLLPLLTTRPQTGDALGARLGVNRVTVSTLARRLQDSGVPVQVSRAGYALPADAPSSSQVTPTGLMGAAHRYHGTVTSTQDALRAWADDPQDPAPHGAVLTAERQTAGRGRRGRAWDTTHGTLVFSVLLRHGPGGGPLSLPHLALLPLAAGVALARASGVGGLKWPNDLLAPDRRKLAGVLLEADLRGEEARRAVLGIGVNVSAAPDGAAHLREFRPELTRAGLLTEVLRELHTWLDAPPHDVLPAWREASVTLGQPVRVQTPQGPVDGTALDLDPSGSLIVQTPAGPLTVGAGDVQLIGSLT</sequence>
<dbReference type="Proteomes" id="UP000034024">
    <property type="component" value="Chromosome"/>
</dbReference>
<dbReference type="Gene3D" id="2.30.30.100">
    <property type="match status" value="1"/>
</dbReference>
<keyword evidence="2" id="KW-0547">Nucleotide-binding</keyword>
<dbReference type="AlphaFoldDB" id="A0A0F7JR60"/>
<dbReference type="InterPro" id="IPR008988">
    <property type="entry name" value="Transcriptional_repressor_C"/>
</dbReference>
<evidence type="ECO:0000256" key="3">
    <source>
        <dbReference type="ARBA" id="ARBA00022840"/>
    </source>
</evidence>
<dbReference type="GO" id="GO:0004077">
    <property type="term" value="F:biotin--[biotin carboxyl-carrier protein] ligase activity"/>
    <property type="evidence" value="ECO:0007669"/>
    <property type="project" value="UniProtKB-EC"/>
</dbReference>
<organism evidence="7 8">
    <name type="scientific">Deinococcus soli</name>
    <name type="common">ex Cha et al. 2016</name>
    <dbReference type="NCBI Taxonomy" id="1309411"/>
    <lineage>
        <taxon>Bacteria</taxon>
        <taxon>Thermotogati</taxon>
        <taxon>Deinococcota</taxon>
        <taxon>Deinococci</taxon>
        <taxon>Deinococcales</taxon>
        <taxon>Deinococcaceae</taxon>
        <taxon>Deinococcus</taxon>
    </lineage>
</organism>
<dbReference type="KEGG" id="dch:SY84_09490"/>
<dbReference type="InterPro" id="IPR045864">
    <property type="entry name" value="aa-tRNA-synth_II/BPL/LPL"/>
</dbReference>
<dbReference type="Pfam" id="PF03099">
    <property type="entry name" value="BPL_LplA_LipB"/>
    <property type="match status" value="1"/>
</dbReference>
<dbReference type="SUPFAM" id="SSF55681">
    <property type="entry name" value="Class II aaRS and biotin synthetases"/>
    <property type="match status" value="1"/>
</dbReference>
<dbReference type="InterPro" id="IPR004143">
    <property type="entry name" value="BPL_LPL_catalytic"/>
</dbReference>
<evidence type="ECO:0000256" key="1">
    <source>
        <dbReference type="ARBA" id="ARBA00022598"/>
    </source>
</evidence>
<evidence type="ECO:0000256" key="2">
    <source>
        <dbReference type="ARBA" id="ARBA00022741"/>
    </source>
</evidence>
<proteinExistence type="predicted"/>
<protein>
    <recommendedName>
        <fullName evidence="5">biotin--[biotin carboxyl-carrier protein] ligase</fullName>
        <ecNumber evidence="5">6.3.4.15</ecNumber>
    </recommendedName>
</protein>
<dbReference type="NCBIfam" id="TIGR00121">
    <property type="entry name" value="birA_ligase"/>
    <property type="match status" value="1"/>
</dbReference>
<evidence type="ECO:0000313" key="7">
    <source>
        <dbReference type="EMBL" id="AKH17243.1"/>
    </source>
</evidence>
<dbReference type="PROSITE" id="PS51733">
    <property type="entry name" value="BPL_LPL_CATALYTIC"/>
    <property type="match status" value="1"/>
</dbReference>
<accession>A0A0F7JR60</accession>
<feature type="domain" description="BPL/LPL catalytic" evidence="6">
    <location>
        <begin position="62"/>
        <end position="262"/>
    </location>
</feature>
<dbReference type="EMBL" id="CP011389">
    <property type="protein sequence ID" value="AKH17243.1"/>
    <property type="molecule type" value="Genomic_DNA"/>
</dbReference>
<dbReference type="PANTHER" id="PTHR12835">
    <property type="entry name" value="BIOTIN PROTEIN LIGASE"/>
    <property type="match status" value="1"/>
</dbReference>
<dbReference type="Gene3D" id="3.30.930.10">
    <property type="entry name" value="Bira Bifunctional Protein, Domain 2"/>
    <property type="match status" value="1"/>
</dbReference>
<evidence type="ECO:0000256" key="5">
    <source>
        <dbReference type="ARBA" id="ARBA00024227"/>
    </source>
</evidence>
<dbReference type="RefSeq" id="WP_046843813.1">
    <property type="nucleotide sequence ID" value="NZ_CP011389.1"/>
</dbReference>
<dbReference type="PATRIC" id="fig|1309411.5.peg.1929"/>
<dbReference type="CDD" id="cd16442">
    <property type="entry name" value="BPL"/>
    <property type="match status" value="1"/>
</dbReference>
<dbReference type="GO" id="GO:0005737">
    <property type="term" value="C:cytoplasm"/>
    <property type="evidence" value="ECO:0007669"/>
    <property type="project" value="TreeGrafter"/>
</dbReference>
<dbReference type="GO" id="GO:0005524">
    <property type="term" value="F:ATP binding"/>
    <property type="evidence" value="ECO:0007669"/>
    <property type="project" value="UniProtKB-KW"/>
</dbReference>
<dbReference type="InterPro" id="IPR004408">
    <property type="entry name" value="Biotin_CoA_COase_ligase"/>
</dbReference>
<gene>
    <name evidence="7" type="ORF">SY84_09490</name>
</gene>
<evidence type="ECO:0000313" key="8">
    <source>
        <dbReference type="Proteomes" id="UP000034024"/>
    </source>
</evidence>
<dbReference type="PANTHER" id="PTHR12835:SF5">
    <property type="entry name" value="BIOTIN--PROTEIN LIGASE"/>
    <property type="match status" value="1"/>
</dbReference>
<keyword evidence="3" id="KW-0067">ATP-binding</keyword>
<keyword evidence="8" id="KW-1185">Reference proteome</keyword>
<dbReference type="Pfam" id="PF02237">
    <property type="entry name" value="BPL_C"/>
    <property type="match status" value="1"/>
</dbReference>
<dbReference type="OrthoDB" id="9807064at2"/>
<keyword evidence="1 7" id="KW-0436">Ligase</keyword>
<evidence type="ECO:0000259" key="6">
    <source>
        <dbReference type="PROSITE" id="PS51733"/>
    </source>
</evidence>
<keyword evidence="4" id="KW-0092">Biotin</keyword>